<evidence type="ECO:0000256" key="1">
    <source>
        <dbReference type="SAM" id="MobiDB-lite"/>
    </source>
</evidence>
<dbReference type="Proteomes" id="UP000515135">
    <property type="component" value="Unplaced"/>
</dbReference>
<dbReference type="AlphaFoldDB" id="A0A6P4ZLW5"/>
<proteinExistence type="predicted"/>
<feature type="compositionally biased region" description="Basic and acidic residues" evidence="1">
    <location>
        <begin position="15"/>
        <end position="55"/>
    </location>
</feature>
<evidence type="ECO:0000313" key="3">
    <source>
        <dbReference type="RefSeq" id="XP_019637783.1"/>
    </source>
</evidence>
<dbReference type="KEGG" id="bbel:109480076"/>
<dbReference type="RefSeq" id="XP_019637783.1">
    <property type="nucleotide sequence ID" value="XM_019782224.1"/>
</dbReference>
<gene>
    <name evidence="3" type="primary">LOC109480076</name>
</gene>
<name>A0A6P4ZLW5_BRABE</name>
<feature type="compositionally biased region" description="Low complexity" evidence="1">
    <location>
        <begin position="83"/>
        <end position="98"/>
    </location>
</feature>
<sequence length="243" mass="26867">MCIWRCHRYRSCREGDLEEDRREQCSKPPGLREVDRREQCSKSPGFKEVDRREQCSKPGLSKVAARDHTGTTAGSRGRAMPVQADQGAGGQPQHAGQQEARRAAPAPNLAGNQAQPPLSQQAIRDKIASLEATVQRLSGSASTEALRKELLDHATRPAALFDPRKAISMMEALVDTAKGEGHSDAEQFKLILSQMRRHVTKPYFQELIIDQFGEGVLKKVTKDFHSFVKSHTSKAITTQGVRG</sequence>
<dbReference type="GeneID" id="109480076"/>
<protein>
    <submittedName>
        <fullName evidence="3">Uncharacterized protein LOC109480076</fullName>
    </submittedName>
</protein>
<accession>A0A6P4ZLW5</accession>
<reference evidence="3" key="1">
    <citation type="submission" date="2025-08" db="UniProtKB">
        <authorList>
            <consortium name="RefSeq"/>
        </authorList>
    </citation>
    <scope>IDENTIFICATION</scope>
    <source>
        <tissue evidence="3">Gonad</tissue>
    </source>
</reference>
<keyword evidence="2" id="KW-1185">Reference proteome</keyword>
<feature type="region of interest" description="Disordered" evidence="1">
    <location>
        <begin position="15"/>
        <end position="120"/>
    </location>
</feature>
<evidence type="ECO:0000313" key="2">
    <source>
        <dbReference type="Proteomes" id="UP000515135"/>
    </source>
</evidence>
<feature type="compositionally biased region" description="Polar residues" evidence="1">
    <location>
        <begin position="110"/>
        <end position="120"/>
    </location>
</feature>
<dbReference type="OrthoDB" id="5977850at2759"/>
<organism evidence="2 3">
    <name type="scientific">Branchiostoma belcheri</name>
    <name type="common">Amphioxus</name>
    <dbReference type="NCBI Taxonomy" id="7741"/>
    <lineage>
        <taxon>Eukaryota</taxon>
        <taxon>Metazoa</taxon>
        <taxon>Chordata</taxon>
        <taxon>Cephalochordata</taxon>
        <taxon>Leptocardii</taxon>
        <taxon>Amphioxiformes</taxon>
        <taxon>Branchiostomatidae</taxon>
        <taxon>Branchiostoma</taxon>
    </lineage>
</organism>